<dbReference type="GO" id="GO:0016887">
    <property type="term" value="F:ATP hydrolysis activity"/>
    <property type="evidence" value="ECO:0007669"/>
    <property type="project" value="InterPro"/>
</dbReference>
<comment type="similarity">
    <text evidence="3">Belongs to the MoxR family.</text>
</comment>
<dbReference type="FunFam" id="3.40.50.300:FF:000640">
    <property type="entry name" value="MoxR family ATPase"/>
    <property type="match status" value="1"/>
</dbReference>
<dbReference type="CDD" id="cd00009">
    <property type="entry name" value="AAA"/>
    <property type="match status" value="1"/>
</dbReference>
<dbReference type="Proteomes" id="UP000192940">
    <property type="component" value="Chromosome I"/>
</dbReference>
<dbReference type="SMART" id="SM00382">
    <property type="entry name" value="AAA"/>
    <property type="match status" value="1"/>
</dbReference>
<dbReference type="InterPro" id="IPR027417">
    <property type="entry name" value="P-loop_NTPase"/>
</dbReference>
<accession>A0A1X7GSS4</accession>
<protein>
    <submittedName>
        <fullName evidence="5">MoxR-like ATPase</fullName>
    </submittedName>
</protein>
<dbReference type="InterPro" id="IPR041628">
    <property type="entry name" value="ChlI/MoxR_AAA_lid"/>
</dbReference>
<evidence type="ECO:0000313" key="5">
    <source>
        <dbReference type="EMBL" id="SMF73990.1"/>
    </source>
</evidence>
<gene>
    <name evidence="5" type="ORF">SAMN05661091_1030</name>
</gene>
<dbReference type="Pfam" id="PF17863">
    <property type="entry name" value="AAA_lid_2"/>
    <property type="match status" value="1"/>
</dbReference>
<keyword evidence="1" id="KW-0547">Nucleotide-binding</keyword>
<dbReference type="Gene3D" id="1.10.8.80">
    <property type="entry name" value="Magnesium chelatase subunit I, C-Terminal domain"/>
    <property type="match status" value="1"/>
</dbReference>
<evidence type="ECO:0000256" key="2">
    <source>
        <dbReference type="ARBA" id="ARBA00022840"/>
    </source>
</evidence>
<evidence type="ECO:0000256" key="1">
    <source>
        <dbReference type="ARBA" id="ARBA00022741"/>
    </source>
</evidence>
<dbReference type="InterPro" id="IPR011703">
    <property type="entry name" value="ATPase_AAA-3"/>
</dbReference>
<dbReference type="PIRSF" id="PIRSF002849">
    <property type="entry name" value="AAA_ATPase_chaperone_MoxR_prd"/>
    <property type="match status" value="1"/>
</dbReference>
<dbReference type="GO" id="GO:0005524">
    <property type="term" value="F:ATP binding"/>
    <property type="evidence" value="ECO:0007669"/>
    <property type="project" value="UniProtKB-KW"/>
</dbReference>
<organism evidence="5 6">
    <name type="scientific">Paenibacillus uliginis N3/975</name>
    <dbReference type="NCBI Taxonomy" id="1313296"/>
    <lineage>
        <taxon>Bacteria</taxon>
        <taxon>Bacillati</taxon>
        <taxon>Bacillota</taxon>
        <taxon>Bacilli</taxon>
        <taxon>Bacillales</taxon>
        <taxon>Paenibacillaceae</taxon>
        <taxon>Paenibacillus</taxon>
    </lineage>
</organism>
<sequence>MSEITVKPQEWVEKISKLREQIGEVIVGQQEVVEQMLWCIFAGGHALLEGIPGLGKTMLVRTVSEALDLSFSRIQFTPDLMPSDITGTNILSFGQQGSTGMSFQKGPLFASIVLADEINRATPKTQSALLEAMQEKTVTVGSETHRLPKPFFVLATQNPLENEGTYPLPEAQLDRFLLKIEVSYPSADELKEIVKRTTSSHETEVQKQMSAEELLEIQHGAKEVLVAEEILDYAVRLLMMTHPEETSAPEEVRKYVRFGSGPRGVQSIISVGKVRALLSGRMHLSTGDIRAAALPALRHRLFLNFEGQAMGVTTDSVIQAVLDKLEGSA</sequence>
<evidence type="ECO:0000259" key="4">
    <source>
        <dbReference type="SMART" id="SM00382"/>
    </source>
</evidence>
<dbReference type="STRING" id="1313296.SAMN05661091_1030"/>
<dbReference type="RefSeq" id="WP_208918044.1">
    <property type="nucleotide sequence ID" value="NZ_LT840184.1"/>
</dbReference>
<evidence type="ECO:0000256" key="3">
    <source>
        <dbReference type="ARBA" id="ARBA00061607"/>
    </source>
</evidence>
<dbReference type="InterPro" id="IPR003593">
    <property type="entry name" value="AAA+_ATPase"/>
</dbReference>
<reference evidence="5 6" key="1">
    <citation type="submission" date="2017-04" db="EMBL/GenBank/DDBJ databases">
        <authorList>
            <person name="Afonso C.L."/>
            <person name="Miller P.J."/>
            <person name="Scott M.A."/>
            <person name="Spackman E."/>
            <person name="Goraichik I."/>
            <person name="Dimitrov K.M."/>
            <person name="Suarez D.L."/>
            <person name="Swayne D.E."/>
        </authorList>
    </citation>
    <scope>NUCLEOTIDE SEQUENCE [LARGE SCALE GENOMIC DNA]</scope>
    <source>
        <strain evidence="5 6">N3/975</strain>
    </source>
</reference>
<keyword evidence="6" id="KW-1185">Reference proteome</keyword>
<dbReference type="EMBL" id="LT840184">
    <property type="protein sequence ID" value="SMF73990.1"/>
    <property type="molecule type" value="Genomic_DNA"/>
</dbReference>
<feature type="domain" description="AAA+ ATPase" evidence="4">
    <location>
        <begin position="42"/>
        <end position="186"/>
    </location>
</feature>
<name>A0A1X7GSS4_9BACL</name>
<dbReference type="PANTHER" id="PTHR42759">
    <property type="entry name" value="MOXR FAMILY PROTEIN"/>
    <property type="match status" value="1"/>
</dbReference>
<dbReference type="SUPFAM" id="SSF52540">
    <property type="entry name" value="P-loop containing nucleoside triphosphate hydrolases"/>
    <property type="match status" value="1"/>
</dbReference>
<dbReference type="PANTHER" id="PTHR42759:SF1">
    <property type="entry name" value="MAGNESIUM-CHELATASE SUBUNIT CHLD"/>
    <property type="match status" value="1"/>
</dbReference>
<dbReference type="InterPro" id="IPR050764">
    <property type="entry name" value="CbbQ/NirQ/NorQ/GpvN"/>
</dbReference>
<evidence type="ECO:0000313" key="6">
    <source>
        <dbReference type="Proteomes" id="UP000192940"/>
    </source>
</evidence>
<dbReference type="AlphaFoldDB" id="A0A1X7GSS4"/>
<dbReference type="Gene3D" id="3.40.50.300">
    <property type="entry name" value="P-loop containing nucleotide triphosphate hydrolases"/>
    <property type="match status" value="1"/>
</dbReference>
<proteinExistence type="inferred from homology"/>
<keyword evidence="2" id="KW-0067">ATP-binding</keyword>
<dbReference type="Pfam" id="PF07726">
    <property type="entry name" value="AAA_3"/>
    <property type="match status" value="1"/>
</dbReference>